<protein>
    <recommendedName>
        <fullName evidence="4">CRISPR type III-associated protein domain-containing protein</fullName>
    </recommendedName>
</protein>
<comment type="subunit">
    <text evidence="2">Part of the Csm effector complex that includes Cas10, Csm2, Csm3, Csm4 and Csm5.</text>
</comment>
<sequence length="373" mass="40182">MNDDVSRRPTPADLARSTKAPTGGPERGGNSRQETARTRGQKQGKPSGQKVSAPNNDRTIPAEGPLKSQLEVAWHKWNPNDKHSPVVPYLRHPGRTLSDPGLSTANALIILRQAAFLTGEDAPTLSQNAEQAVLRWAQTRRGGIDGAHSLGQNPKLLAHATRRRSHALKQLEKNGQHVRRLEMIPEWRVVVGLGERSSPHEIGMALHGTYGWPYLPGTGLKGVAAAYARATGEAASDPETYQLVFGNAADSAEANLGGEAMGGVRFLDALPKVHKNKGVRVEVDVVTPHEKPYYDATLAADDKKKVEHPGEHHQPVPLAFLTIRGGSFLADLVGPEKLVEPAESWLRGGAEELGIGAKTASGYGYMQVKRSDA</sequence>
<organism evidence="5 6">
    <name type="scientific">Nocardiopsis kunsanensis</name>
    <dbReference type="NCBI Taxonomy" id="141693"/>
    <lineage>
        <taxon>Bacteria</taxon>
        <taxon>Bacillati</taxon>
        <taxon>Actinomycetota</taxon>
        <taxon>Actinomycetes</taxon>
        <taxon>Streptosporangiales</taxon>
        <taxon>Nocardiopsidaceae</taxon>
        <taxon>Nocardiopsis</taxon>
    </lineage>
</organism>
<keyword evidence="6" id="KW-1185">Reference proteome</keyword>
<dbReference type="Proteomes" id="UP000654947">
    <property type="component" value="Unassembled WGS sequence"/>
</dbReference>
<dbReference type="Pfam" id="PF03787">
    <property type="entry name" value="RAMPs"/>
    <property type="match status" value="1"/>
</dbReference>
<evidence type="ECO:0000256" key="2">
    <source>
        <dbReference type="ARBA" id="ARBA00093789"/>
    </source>
</evidence>
<proteinExistence type="predicted"/>
<keyword evidence="1" id="KW-0051">Antiviral defense</keyword>
<evidence type="ECO:0000313" key="5">
    <source>
        <dbReference type="EMBL" id="GHD16449.1"/>
    </source>
</evidence>
<feature type="domain" description="CRISPR type III-associated protein" evidence="4">
    <location>
        <begin position="191"/>
        <end position="366"/>
    </location>
</feature>
<comment type="caution">
    <text evidence="5">The sequence shown here is derived from an EMBL/GenBank/DDBJ whole genome shotgun (WGS) entry which is preliminary data.</text>
</comment>
<gene>
    <name evidence="5" type="ORF">GCM10007147_04560</name>
</gene>
<dbReference type="InterPro" id="IPR010172">
    <property type="entry name" value="CRISPR-assoc_prot_TM1791"/>
</dbReference>
<name>A0A918X762_9ACTN</name>
<dbReference type="PANTHER" id="PTHR39965">
    <property type="entry name" value="CRISPR SYSTEM CMR SUBUNIT CMR6"/>
    <property type="match status" value="1"/>
</dbReference>
<dbReference type="InterPro" id="IPR005537">
    <property type="entry name" value="RAMP_III_fam"/>
</dbReference>
<reference evidence="5 6" key="1">
    <citation type="journal article" date="2014" name="Int. J. Syst. Evol. Microbiol.">
        <title>Complete genome sequence of Corynebacterium casei LMG S-19264T (=DSM 44701T), isolated from a smear-ripened cheese.</title>
        <authorList>
            <consortium name="US DOE Joint Genome Institute (JGI-PGF)"/>
            <person name="Walter F."/>
            <person name="Albersmeier A."/>
            <person name="Kalinowski J."/>
            <person name="Ruckert C."/>
        </authorList>
    </citation>
    <scope>NUCLEOTIDE SEQUENCE [LARGE SCALE GENOMIC DNA]</scope>
    <source>
        <strain evidence="5 6">KCTC 19473</strain>
    </source>
</reference>
<dbReference type="NCBIfam" id="TIGR01898">
    <property type="entry name" value="cas_TM1791_cmr6"/>
    <property type="match status" value="1"/>
</dbReference>
<feature type="region of interest" description="Disordered" evidence="3">
    <location>
        <begin position="1"/>
        <end position="63"/>
    </location>
</feature>
<evidence type="ECO:0000256" key="1">
    <source>
        <dbReference type="ARBA" id="ARBA00023118"/>
    </source>
</evidence>
<dbReference type="GO" id="GO:0051607">
    <property type="term" value="P:defense response to virus"/>
    <property type="evidence" value="ECO:0007669"/>
    <property type="project" value="UniProtKB-KW"/>
</dbReference>
<evidence type="ECO:0000256" key="3">
    <source>
        <dbReference type="SAM" id="MobiDB-lite"/>
    </source>
</evidence>
<dbReference type="EMBL" id="BMXL01000002">
    <property type="protein sequence ID" value="GHD16449.1"/>
    <property type="molecule type" value="Genomic_DNA"/>
</dbReference>
<dbReference type="RefSeq" id="WP_017574875.1">
    <property type="nucleotide sequence ID" value="NZ_BMXL01000002.1"/>
</dbReference>
<evidence type="ECO:0000313" key="6">
    <source>
        <dbReference type="Proteomes" id="UP000654947"/>
    </source>
</evidence>
<evidence type="ECO:0000259" key="4">
    <source>
        <dbReference type="Pfam" id="PF03787"/>
    </source>
</evidence>
<feature type="compositionally biased region" description="Polar residues" evidence="3">
    <location>
        <begin position="44"/>
        <end position="58"/>
    </location>
</feature>
<accession>A0A918X762</accession>
<dbReference type="AlphaFoldDB" id="A0A918X762"/>
<dbReference type="PANTHER" id="PTHR39965:SF1">
    <property type="entry name" value="CRISPR SYSTEM CMR SUBUNIT CMR6"/>
    <property type="match status" value="1"/>
</dbReference>